<comment type="caution">
    <text evidence="10">The sequence shown here is derived from an EMBL/GenBank/DDBJ whole genome shotgun (WGS) entry which is preliminary data.</text>
</comment>
<reference evidence="10 11" key="1">
    <citation type="submission" date="2019-05" db="EMBL/GenBank/DDBJ databases">
        <title>Culicoidintestinum kansasii gen. nov., sp. nov. from the gastrointestinal tract of the biting midge, Culicoides sonorensis.</title>
        <authorList>
            <person name="Neupane S."/>
            <person name="Ghosh A."/>
            <person name="Gunther S."/>
            <person name="Martin K."/>
            <person name="Zurek L."/>
        </authorList>
    </citation>
    <scope>NUCLEOTIDE SEQUENCE [LARGE SCALE GENOMIC DNA]</scope>
    <source>
        <strain evidence="10 11">CS-1</strain>
    </source>
</reference>
<proteinExistence type="inferred from homology"/>
<dbReference type="SUPFAM" id="SSF52058">
    <property type="entry name" value="L domain-like"/>
    <property type="match status" value="1"/>
</dbReference>
<keyword evidence="4 7" id="KW-0732">Signal</keyword>
<dbReference type="SMART" id="SM00365">
    <property type="entry name" value="LRR_SD22"/>
    <property type="match status" value="3"/>
</dbReference>
<evidence type="ECO:0000256" key="7">
    <source>
        <dbReference type="SAM" id="SignalP"/>
    </source>
</evidence>
<dbReference type="AlphaFoldDB" id="A0A5R8QCU0"/>
<gene>
    <name evidence="10" type="ORF">FEZ08_06340</name>
</gene>
<feature type="signal peptide" evidence="7">
    <location>
        <begin position="1"/>
        <end position="23"/>
    </location>
</feature>
<dbReference type="Pfam" id="PF13855">
    <property type="entry name" value="LRR_8"/>
    <property type="match status" value="1"/>
</dbReference>
<dbReference type="Pfam" id="PF09479">
    <property type="entry name" value="Flg_new"/>
    <property type="match status" value="1"/>
</dbReference>
<keyword evidence="5" id="KW-0677">Repeat</keyword>
<evidence type="ECO:0000256" key="4">
    <source>
        <dbReference type="ARBA" id="ARBA00022729"/>
    </source>
</evidence>
<dbReference type="InterPro" id="IPR042229">
    <property type="entry name" value="Listeria/Bacterioides_rpt_sf"/>
</dbReference>
<dbReference type="InterPro" id="IPR001611">
    <property type="entry name" value="Leu-rich_rpt"/>
</dbReference>
<dbReference type="RefSeq" id="WP_138190873.1">
    <property type="nucleotide sequence ID" value="NZ_VBWP01000004.1"/>
</dbReference>
<accession>A0A5R8QCU0</accession>
<evidence type="ECO:0000256" key="2">
    <source>
        <dbReference type="ARBA" id="ARBA00009432"/>
    </source>
</evidence>
<feature type="chain" id="PRO_5039421197" description="LPXTG cell wall anchor domain-containing protein" evidence="7">
    <location>
        <begin position="24"/>
        <end position="554"/>
    </location>
</feature>
<comment type="subcellular location">
    <subcellularLocation>
        <location evidence="1">Cell envelope</location>
    </subcellularLocation>
</comment>
<dbReference type="InterPro" id="IPR024634">
    <property type="entry name" value="Internalin_N"/>
</dbReference>
<keyword evidence="6" id="KW-1133">Transmembrane helix</keyword>
<sequence>MKIFKTICSIVLFSAALFGTTTLINTHDETVVHATSSSTTPPAAINEVFPDANFAEVIRQALSKASIADQVTQDDLNSIMTLNANNQNIINISGVEYLASIKTLFLSNNQISDLSPLESASLPQLENLYLSDNQISDITPLATLNTPKLYNIYMYNNQINDLTPLESTYWPDLHTVYLFNNQISDLAPIVNAHWPELQLLQVMDNEISDLTPLANTAWPKLDTLHLSNNQISNLTPIVNANWPILHVFSAGNNQISDPSPLLDASWSSALYSLDLSNNKISDLSPFANANWPDLYDIHLNQNQIADITPLTKANWPTLSSLNLSNNQIIDISALSQANWPSLTWWNISNQSITNSSITWNNQLTITNKATDINGHLIDPVLISDDGTYSDSVISWSTVANEDTSLSYIFNSYVTINGIYSQFYGQVHQPIEKTYNVTFINENQTYKTMLVPKNTFVTEPAAPAKDGYTFDGWYTEAGDKWLFDSNTTPANDIVLYAQYKSDTTVTPAPPIDSTDNTTISLPTTGSNLTEMILLGTSIVIISFGCILLLKKRSTK</sequence>
<dbReference type="InterPro" id="IPR014755">
    <property type="entry name" value="Cu-Rt/internalin_Ig-like"/>
</dbReference>
<dbReference type="Gene3D" id="3.80.10.10">
    <property type="entry name" value="Ribonuclease Inhibitor"/>
    <property type="match status" value="2"/>
</dbReference>
<dbReference type="InterPro" id="IPR014756">
    <property type="entry name" value="Ig_E-set"/>
</dbReference>
<keyword evidence="6" id="KW-0812">Transmembrane</keyword>
<evidence type="ECO:0000259" key="8">
    <source>
        <dbReference type="Pfam" id="PF08191"/>
    </source>
</evidence>
<dbReference type="GO" id="GO:0030313">
    <property type="term" value="C:cell envelope"/>
    <property type="evidence" value="ECO:0007669"/>
    <property type="project" value="UniProtKB-SubCell"/>
</dbReference>
<evidence type="ECO:0000256" key="1">
    <source>
        <dbReference type="ARBA" id="ARBA00004196"/>
    </source>
</evidence>
<evidence type="ECO:0000256" key="6">
    <source>
        <dbReference type="SAM" id="Phobius"/>
    </source>
</evidence>
<name>A0A5R8QCU0_9FIRM</name>
<dbReference type="InParanoid" id="A0A5R8QCU0"/>
<dbReference type="SMART" id="SM00364">
    <property type="entry name" value="LRR_BAC"/>
    <property type="match status" value="5"/>
</dbReference>
<dbReference type="SUPFAM" id="SSF81296">
    <property type="entry name" value="E set domains"/>
    <property type="match status" value="1"/>
</dbReference>
<dbReference type="InterPro" id="IPR025875">
    <property type="entry name" value="Leu-rich_rpt_4"/>
</dbReference>
<evidence type="ECO:0000313" key="11">
    <source>
        <dbReference type="Proteomes" id="UP000306912"/>
    </source>
</evidence>
<dbReference type="Pfam" id="PF08191">
    <property type="entry name" value="LRR_adjacent"/>
    <property type="match status" value="1"/>
</dbReference>
<evidence type="ECO:0000259" key="9">
    <source>
        <dbReference type="Pfam" id="PF12354"/>
    </source>
</evidence>
<dbReference type="PANTHER" id="PTHR46652:SF3">
    <property type="entry name" value="LEUCINE-RICH REPEAT-CONTAINING PROTEIN 9"/>
    <property type="match status" value="1"/>
</dbReference>
<feature type="domain" description="Internalin Ig-like inter-repeat region" evidence="8">
    <location>
        <begin position="374"/>
        <end position="431"/>
    </location>
</feature>
<feature type="domain" description="Internalin N-terminal" evidence="9">
    <location>
        <begin position="36"/>
        <end position="77"/>
    </location>
</feature>
<dbReference type="PROSITE" id="PS51450">
    <property type="entry name" value="LRR"/>
    <property type="match status" value="5"/>
</dbReference>
<keyword evidence="6" id="KW-0472">Membrane</keyword>
<dbReference type="SMART" id="SM00369">
    <property type="entry name" value="LRR_TYP"/>
    <property type="match status" value="4"/>
</dbReference>
<evidence type="ECO:0000256" key="3">
    <source>
        <dbReference type="ARBA" id="ARBA00022614"/>
    </source>
</evidence>
<keyword evidence="3" id="KW-0433">Leucine-rich repeat</keyword>
<dbReference type="InterPro" id="IPR013378">
    <property type="entry name" value="InlB-like_B-rpt"/>
</dbReference>
<keyword evidence="11" id="KW-1185">Reference proteome</keyword>
<dbReference type="OrthoDB" id="2680104at2"/>
<organism evidence="10 11">
    <name type="scientific">Culicoidibacter larvae</name>
    <dbReference type="NCBI Taxonomy" id="2579976"/>
    <lineage>
        <taxon>Bacteria</taxon>
        <taxon>Bacillati</taxon>
        <taxon>Bacillota</taxon>
        <taxon>Culicoidibacteria</taxon>
        <taxon>Culicoidibacterales</taxon>
        <taxon>Culicoidibacteraceae</taxon>
        <taxon>Culicoidibacter</taxon>
    </lineage>
</organism>
<dbReference type="EMBL" id="VBWP01000004">
    <property type="protein sequence ID" value="TLG74322.1"/>
    <property type="molecule type" value="Genomic_DNA"/>
</dbReference>
<feature type="transmembrane region" description="Helical" evidence="6">
    <location>
        <begin position="530"/>
        <end position="548"/>
    </location>
</feature>
<dbReference type="InterPro" id="IPR050836">
    <property type="entry name" value="SDS22/Internalin_LRR"/>
</dbReference>
<dbReference type="InterPro" id="IPR003591">
    <property type="entry name" value="Leu-rich_rpt_typical-subtyp"/>
</dbReference>
<dbReference type="InterPro" id="IPR032675">
    <property type="entry name" value="LRR_dom_sf"/>
</dbReference>
<evidence type="ECO:0000313" key="10">
    <source>
        <dbReference type="EMBL" id="TLG74322.1"/>
    </source>
</evidence>
<dbReference type="Pfam" id="PF12799">
    <property type="entry name" value="LRR_4"/>
    <property type="match status" value="1"/>
</dbReference>
<protein>
    <recommendedName>
        <fullName evidence="12">LPXTG cell wall anchor domain-containing protein</fullName>
    </recommendedName>
</protein>
<dbReference type="Gene3D" id="2.60.40.1220">
    <property type="match status" value="1"/>
</dbReference>
<evidence type="ECO:0000256" key="5">
    <source>
        <dbReference type="ARBA" id="ARBA00022737"/>
    </source>
</evidence>
<dbReference type="Gene3D" id="2.60.40.4270">
    <property type="entry name" value="Listeria-Bacteroides repeat domain"/>
    <property type="match status" value="1"/>
</dbReference>
<dbReference type="NCBIfam" id="TIGR02543">
    <property type="entry name" value="List_Bact_rpt"/>
    <property type="match status" value="1"/>
</dbReference>
<dbReference type="PANTHER" id="PTHR46652">
    <property type="entry name" value="LEUCINE-RICH REPEAT AND IQ DOMAIN-CONTAINING PROTEIN 1-RELATED"/>
    <property type="match status" value="1"/>
</dbReference>
<evidence type="ECO:0008006" key="12">
    <source>
        <dbReference type="Google" id="ProtNLM"/>
    </source>
</evidence>
<dbReference type="Proteomes" id="UP000306912">
    <property type="component" value="Unassembled WGS sequence"/>
</dbReference>
<dbReference type="InterPro" id="IPR012569">
    <property type="entry name" value="Inl_IR"/>
</dbReference>
<comment type="similarity">
    <text evidence="2">Belongs to the internalin family.</text>
</comment>
<dbReference type="Pfam" id="PF12354">
    <property type="entry name" value="Internalin_N"/>
    <property type="match status" value="1"/>
</dbReference>